<accession>A0A0K0G3D1</accession>
<feature type="signal peptide" evidence="1">
    <location>
        <begin position="1"/>
        <end position="19"/>
    </location>
</feature>
<evidence type="ECO:0000313" key="3">
    <source>
        <dbReference type="WBParaSite" id="SVE_1923200.1"/>
    </source>
</evidence>
<keyword evidence="2" id="KW-1185">Reference proteome</keyword>
<dbReference type="WBParaSite" id="SVE_1923200.1">
    <property type="protein sequence ID" value="SVE_1923200.1"/>
    <property type="gene ID" value="SVE_1923200"/>
</dbReference>
<reference evidence="3" key="2">
    <citation type="submission" date="2015-08" db="UniProtKB">
        <authorList>
            <consortium name="WormBaseParasite"/>
        </authorList>
    </citation>
    <scope>IDENTIFICATION</scope>
</reference>
<feature type="chain" id="PRO_5005330449" evidence="1">
    <location>
        <begin position="20"/>
        <end position="221"/>
    </location>
</feature>
<dbReference type="AlphaFoldDB" id="A0A0K0G3D1"/>
<name>A0A0K0G3D1_STRVS</name>
<evidence type="ECO:0000313" key="2">
    <source>
        <dbReference type="Proteomes" id="UP000035680"/>
    </source>
</evidence>
<dbReference type="Proteomes" id="UP000035680">
    <property type="component" value="Unassembled WGS sequence"/>
</dbReference>
<dbReference type="PANTHER" id="PTHR34311:SF7">
    <property type="entry name" value="NEMATODE SPECIFIC PEPTIDE FAMILY"/>
    <property type="match status" value="1"/>
</dbReference>
<reference evidence="2" key="1">
    <citation type="submission" date="2014-07" db="EMBL/GenBank/DDBJ databases">
        <authorList>
            <person name="Martin A.A"/>
            <person name="De Silva N."/>
        </authorList>
    </citation>
    <scope>NUCLEOTIDE SEQUENCE</scope>
</reference>
<organism evidence="2 3">
    <name type="scientific">Strongyloides venezuelensis</name>
    <name type="common">Threadworm</name>
    <dbReference type="NCBI Taxonomy" id="75913"/>
    <lineage>
        <taxon>Eukaryota</taxon>
        <taxon>Metazoa</taxon>
        <taxon>Ecdysozoa</taxon>
        <taxon>Nematoda</taxon>
        <taxon>Chromadorea</taxon>
        <taxon>Rhabditida</taxon>
        <taxon>Tylenchina</taxon>
        <taxon>Panagrolaimomorpha</taxon>
        <taxon>Strongyloidoidea</taxon>
        <taxon>Strongyloididae</taxon>
        <taxon>Strongyloides</taxon>
    </lineage>
</organism>
<protein>
    <submittedName>
        <fullName evidence="3">DUF19 domain-containing protein</fullName>
    </submittedName>
</protein>
<evidence type="ECO:0000256" key="1">
    <source>
        <dbReference type="SAM" id="SignalP"/>
    </source>
</evidence>
<dbReference type="PANTHER" id="PTHR34311">
    <property type="entry name" value="PROTEIN CBG21698-RELATED"/>
    <property type="match status" value="1"/>
</dbReference>
<sequence>MVILHLFLIYFLLAKVVNCKECNVNDFMESQKIFQKFLNLSELADWNHPNVLSYQLNEIYINDYNGSNGLVETCNAYAQMGSYLNQKNISLSDCISTLFILKSVNGSSNGLLYGSIINTVEYQCSGGFYNGIAQWNCLKRIFKYKYDDLMKCLTTMLDNYMINSTNICELIKTSIDCQTKIYRDVCGDNQATYYGCESFHQFIEHLWPMCDNTCNIFDFQY</sequence>
<keyword evidence="1" id="KW-0732">Signal</keyword>
<proteinExistence type="predicted"/>